<dbReference type="Pfam" id="PF00486">
    <property type="entry name" value="Trans_reg_C"/>
    <property type="match status" value="1"/>
</dbReference>
<dbReference type="Proteomes" id="UP001344906">
    <property type="component" value="Unassembled WGS sequence"/>
</dbReference>
<dbReference type="PANTHER" id="PTHR48111:SF1">
    <property type="entry name" value="TWO-COMPONENT RESPONSE REGULATOR ORR33"/>
    <property type="match status" value="1"/>
</dbReference>
<comment type="caution">
    <text evidence="10">The sequence shown here is derived from an EMBL/GenBank/DDBJ whole genome shotgun (WGS) entry which is preliminary data.</text>
</comment>
<evidence type="ECO:0000256" key="1">
    <source>
        <dbReference type="ARBA" id="ARBA00022553"/>
    </source>
</evidence>
<reference evidence="10 11" key="1">
    <citation type="submission" date="2023-02" db="EMBL/GenBank/DDBJ databases">
        <title>Dictyobacter halimunensis sp. nov., a new member of the class Ktedonobacteria from forest soil in a geothermal area.</title>
        <authorList>
            <person name="Rachmania M.K."/>
            <person name="Ningsih F."/>
            <person name="Sakai Y."/>
            <person name="Yabe S."/>
            <person name="Yokota A."/>
            <person name="Sjamsuridzal W."/>
        </authorList>
    </citation>
    <scope>NUCLEOTIDE SEQUENCE [LARGE SCALE GENOMIC DNA]</scope>
    <source>
        <strain evidence="10 11">S3.2.2.5</strain>
    </source>
</reference>
<dbReference type="Pfam" id="PF00072">
    <property type="entry name" value="Response_reg"/>
    <property type="match status" value="1"/>
</dbReference>
<evidence type="ECO:0000256" key="4">
    <source>
        <dbReference type="ARBA" id="ARBA00023125"/>
    </source>
</evidence>
<keyword evidence="5" id="KW-0804">Transcription</keyword>
<dbReference type="Gene3D" id="6.10.250.690">
    <property type="match status" value="1"/>
</dbReference>
<feature type="DNA-binding region" description="OmpR/PhoB-type" evidence="7">
    <location>
        <begin position="137"/>
        <end position="234"/>
    </location>
</feature>
<dbReference type="InterPro" id="IPR036388">
    <property type="entry name" value="WH-like_DNA-bd_sf"/>
</dbReference>
<dbReference type="CDD" id="cd00383">
    <property type="entry name" value="trans_reg_C"/>
    <property type="match status" value="1"/>
</dbReference>
<dbReference type="InterPro" id="IPR001867">
    <property type="entry name" value="OmpR/PhoB-type_DNA-bd"/>
</dbReference>
<sequence>MIVATDKDTTHNKQPTILIVDDEPQIIDFLQIGLTYEGYNVVSATSGPEAIEATKNHLPDLIILDIMLPGFDGLEVTRQLRKTRDVAIIMLTARESLNDMVTGLEIGADDYMTKPFAFKELIARVRAVMRRHGTHFVDTLTFHDITLDRTAHVVTRGEQTIELTPREFELLELFLMHPRQVLTREIILARIWGYDYMGDDNIIEVYIRHLREKLNDNPPRLLQTVRGIGYTLRG</sequence>
<dbReference type="Gene3D" id="1.10.10.10">
    <property type="entry name" value="Winged helix-like DNA-binding domain superfamily/Winged helix DNA-binding domain"/>
    <property type="match status" value="1"/>
</dbReference>
<evidence type="ECO:0000313" key="11">
    <source>
        <dbReference type="Proteomes" id="UP001344906"/>
    </source>
</evidence>
<dbReference type="PROSITE" id="PS50110">
    <property type="entry name" value="RESPONSE_REGULATORY"/>
    <property type="match status" value="1"/>
</dbReference>
<feature type="domain" description="OmpR/PhoB-type" evidence="9">
    <location>
        <begin position="137"/>
        <end position="234"/>
    </location>
</feature>
<dbReference type="PANTHER" id="PTHR48111">
    <property type="entry name" value="REGULATOR OF RPOS"/>
    <property type="match status" value="1"/>
</dbReference>
<dbReference type="SMART" id="SM00448">
    <property type="entry name" value="REC"/>
    <property type="match status" value="1"/>
</dbReference>
<dbReference type="EMBL" id="BSRI01000002">
    <property type="protein sequence ID" value="GLV56573.1"/>
    <property type="molecule type" value="Genomic_DNA"/>
</dbReference>
<evidence type="ECO:0000256" key="2">
    <source>
        <dbReference type="ARBA" id="ARBA00023012"/>
    </source>
</evidence>
<name>A0ABQ6FQN4_9CHLR</name>
<feature type="domain" description="Response regulatory" evidence="8">
    <location>
        <begin position="16"/>
        <end position="129"/>
    </location>
</feature>
<evidence type="ECO:0000259" key="8">
    <source>
        <dbReference type="PROSITE" id="PS50110"/>
    </source>
</evidence>
<dbReference type="InterPro" id="IPR011006">
    <property type="entry name" value="CheY-like_superfamily"/>
</dbReference>
<keyword evidence="2" id="KW-0902">Two-component regulatory system</keyword>
<evidence type="ECO:0000259" key="9">
    <source>
        <dbReference type="PROSITE" id="PS51755"/>
    </source>
</evidence>
<keyword evidence="11" id="KW-1185">Reference proteome</keyword>
<keyword evidence="4 7" id="KW-0238">DNA-binding</keyword>
<protein>
    <submittedName>
        <fullName evidence="10">DNA-binding response regulator</fullName>
    </submittedName>
</protein>
<dbReference type="PROSITE" id="PS51755">
    <property type="entry name" value="OMPR_PHOB"/>
    <property type="match status" value="1"/>
</dbReference>
<organism evidence="10 11">
    <name type="scientific">Dictyobacter halimunensis</name>
    <dbReference type="NCBI Taxonomy" id="3026934"/>
    <lineage>
        <taxon>Bacteria</taxon>
        <taxon>Bacillati</taxon>
        <taxon>Chloroflexota</taxon>
        <taxon>Ktedonobacteria</taxon>
        <taxon>Ktedonobacterales</taxon>
        <taxon>Dictyobacteraceae</taxon>
        <taxon>Dictyobacter</taxon>
    </lineage>
</organism>
<feature type="modified residue" description="4-aspartylphosphate" evidence="6">
    <location>
        <position position="65"/>
    </location>
</feature>
<evidence type="ECO:0000256" key="3">
    <source>
        <dbReference type="ARBA" id="ARBA00023015"/>
    </source>
</evidence>
<accession>A0ABQ6FQN4</accession>
<proteinExistence type="predicted"/>
<dbReference type="InterPro" id="IPR001789">
    <property type="entry name" value="Sig_transdc_resp-reg_receiver"/>
</dbReference>
<keyword evidence="3" id="KW-0805">Transcription regulation</keyword>
<evidence type="ECO:0000256" key="7">
    <source>
        <dbReference type="PROSITE-ProRule" id="PRU01091"/>
    </source>
</evidence>
<gene>
    <name evidence="10" type="ORF">KDH_34130</name>
</gene>
<dbReference type="SMART" id="SM00862">
    <property type="entry name" value="Trans_reg_C"/>
    <property type="match status" value="1"/>
</dbReference>
<evidence type="ECO:0000256" key="6">
    <source>
        <dbReference type="PROSITE-ProRule" id="PRU00169"/>
    </source>
</evidence>
<keyword evidence="1 6" id="KW-0597">Phosphoprotein</keyword>
<dbReference type="InterPro" id="IPR039420">
    <property type="entry name" value="WalR-like"/>
</dbReference>
<dbReference type="SUPFAM" id="SSF52172">
    <property type="entry name" value="CheY-like"/>
    <property type="match status" value="1"/>
</dbReference>
<evidence type="ECO:0000313" key="10">
    <source>
        <dbReference type="EMBL" id="GLV56573.1"/>
    </source>
</evidence>
<evidence type="ECO:0000256" key="5">
    <source>
        <dbReference type="ARBA" id="ARBA00023163"/>
    </source>
</evidence>
<dbReference type="Gene3D" id="3.40.50.2300">
    <property type="match status" value="1"/>
</dbReference>
<dbReference type="GO" id="GO:0003677">
    <property type="term" value="F:DNA binding"/>
    <property type="evidence" value="ECO:0007669"/>
    <property type="project" value="UniProtKB-KW"/>
</dbReference>